<dbReference type="VEuPathDB" id="PlasmoDB:PmUG01_01022600"/>
<name>A0A1C3KL69_PLAMA</name>
<comment type="similarity">
    <text evidence="2">Belongs to the USE1 family.</text>
</comment>
<evidence type="ECO:0000256" key="6">
    <source>
        <dbReference type="ARBA" id="ARBA00022892"/>
    </source>
</evidence>
<evidence type="ECO:0000256" key="4">
    <source>
        <dbReference type="ARBA" id="ARBA00022692"/>
    </source>
</evidence>
<dbReference type="EMBL" id="LT594489">
    <property type="protein sequence ID" value="SBT74741.1"/>
    <property type="molecule type" value="Genomic_DNA"/>
</dbReference>
<evidence type="ECO:0000256" key="10">
    <source>
        <dbReference type="SAM" id="Coils"/>
    </source>
</evidence>
<feature type="coiled-coil region" evidence="10">
    <location>
        <begin position="251"/>
        <end position="278"/>
    </location>
</feature>
<keyword evidence="7" id="KW-0653">Protein transport</keyword>
<evidence type="ECO:0000313" key="13">
    <source>
        <dbReference type="Proteomes" id="UP000219799"/>
    </source>
</evidence>
<dbReference type="GO" id="GO:0015031">
    <property type="term" value="P:protein transport"/>
    <property type="evidence" value="ECO:0007669"/>
    <property type="project" value="UniProtKB-KW"/>
</dbReference>
<feature type="transmembrane region" description="Helical" evidence="11">
    <location>
        <begin position="382"/>
        <end position="407"/>
    </location>
</feature>
<comment type="subcellular location">
    <subcellularLocation>
        <location evidence="1">Endoplasmic reticulum membrane</location>
        <topology evidence="1">Single-pass type IV membrane protein</topology>
    </subcellularLocation>
</comment>
<keyword evidence="10" id="KW-0175">Coiled coil</keyword>
<proteinExistence type="inferred from homology"/>
<evidence type="ECO:0000256" key="7">
    <source>
        <dbReference type="ARBA" id="ARBA00022927"/>
    </source>
</evidence>
<keyword evidence="4 11" id="KW-0812">Transmembrane</keyword>
<keyword evidence="5" id="KW-0256">Endoplasmic reticulum</keyword>
<dbReference type="GO" id="GO:0005789">
    <property type="term" value="C:endoplasmic reticulum membrane"/>
    <property type="evidence" value="ECO:0007669"/>
    <property type="project" value="UniProtKB-SubCell"/>
</dbReference>
<keyword evidence="9 11" id="KW-0472">Membrane</keyword>
<organism evidence="12 13">
    <name type="scientific">Plasmodium malariae</name>
    <dbReference type="NCBI Taxonomy" id="5858"/>
    <lineage>
        <taxon>Eukaryota</taxon>
        <taxon>Sar</taxon>
        <taxon>Alveolata</taxon>
        <taxon>Apicomplexa</taxon>
        <taxon>Aconoidasida</taxon>
        <taxon>Haemosporida</taxon>
        <taxon>Plasmodiidae</taxon>
        <taxon>Plasmodium</taxon>
        <taxon>Plasmodium (Plasmodium)</taxon>
    </lineage>
</organism>
<evidence type="ECO:0000256" key="1">
    <source>
        <dbReference type="ARBA" id="ARBA00004163"/>
    </source>
</evidence>
<dbReference type="Proteomes" id="UP000219799">
    <property type="component" value="Chromosome 1"/>
</dbReference>
<protein>
    <submittedName>
        <fullName evidence="12">Uncharacterized protein</fullName>
    </submittedName>
</protein>
<evidence type="ECO:0000313" key="12">
    <source>
        <dbReference type="EMBL" id="SBT74741.1"/>
    </source>
</evidence>
<evidence type="ECO:0000256" key="11">
    <source>
        <dbReference type="SAM" id="Phobius"/>
    </source>
</evidence>
<evidence type="ECO:0000256" key="8">
    <source>
        <dbReference type="ARBA" id="ARBA00022989"/>
    </source>
</evidence>
<dbReference type="Pfam" id="PF09753">
    <property type="entry name" value="Use1"/>
    <property type="match status" value="1"/>
</dbReference>
<evidence type="ECO:0000256" key="3">
    <source>
        <dbReference type="ARBA" id="ARBA00022448"/>
    </source>
</evidence>
<keyword evidence="3" id="KW-0813">Transport</keyword>
<accession>A0A1C3KL69</accession>
<dbReference type="InterPro" id="IPR019150">
    <property type="entry name" value="Vesicle_transport_protein_Use1"/>
</dbReference>
<keyword evidence="8 11" id="KW-1133">Transmembrane helix</keyword>
<reference evidence="12 13" key="1">
    <citation type="submission" date="2016-06" db="EMBL/GenBank/DDBJ databases">
        <authorList>
            <consortium name="Pathogen Informatics"/>
        </authorList>
    </citation>
    <scope>NUCLEOTIDE SEQUENCE [LARGE SCALE GENOMIC DNA]</scope>
    <source>
        <strain evidence="12">PmlGA01</strain>
    </source>
</reference>
<evidence type="ECO:0000256" key="9">
    <source>
        <dbReference type="ARBA" id="ARBA00023136"/>
    </source>
</evidence>
<keyword evidence="6" id="KW-0931">ER-Golgi transport</keyword>
<gene>
    <name evidence="12" type="primary">PmlGA01_010013800</name>
    <name evidence="12" type="ORF">PMLGA01_010013800</name>
</gene>
<evidence type="ECO:0000256" key="2">
    <source>
        <dbReference type="ARBA" id="ARBA00007891"/>
    </source>
</evidence>
<dbReference type="GO" id="GO:0016192">
    <property type="term" value="P:vesicle-mediated transport"/>
    <property type="evidence" value="ECO:0007669"/>
    <property type="project" value="UniProtKB-KW"/>
</dbReference>
<dbReference type="AlphaFoldDB" id="A0A1C3KL69"/>
<sequence length="408" mass="48163">MSIEFEEIFEFLREIEISCDSFNECKEKKENIIIFLNELKSYIDDISISLKERINHPDNVTTQFDILKKIINKKEVLENVIIKEKEQFKFVCQQHREESTYYKDDYLVNFANDRSNNVSPNEYSVHEDPPFDVVNLCSQMDVQGISSETNNNIKNASYSSLTYCIKEASLLHHIDENSIVEREYLLNNEMEKFEDIKEKDKTNSTSDKIINNKENSHMQEKKVKEAGGVEMKKEEHKYYENGQKQTPQMLLHKSEKDVNKKSNNIKSLDDNIEIVKDDIIKEWSEQIDDYDNLIHEYSFEYKKMGFQKKNEKRKNNNMSDENIDEELCLLAQEMKENVLTYREIIIEDNRTLEKSANKQALNIDSLTDVNKRTKSMSKNQSISFFISLIIILISALLFMFTFFIILIL</sequence>
<evidence type="ECO:0000256" key="5">
    <source>
        <dbReference type="ARBA" id="ARBA00022824"/>
    </source>
</evidence>